<dbReference type="RefSeq" id="WP_066125670.1">
    <property type="nucleotide sequence ID" value="NZ_FNEL01000019.1"/>
</dbReference>
<keyword evidence="9" id="KW-1185">Reference proteome</keyword>
<organism evidence="8 9">
    <name type="scientific">Dolosicoccus paucivorans</name>
    <dbReference type="NCBI Taxonomy" id="84521"/>
    <lineage>
        <taxon>Bacteria</taxon>
        <taxon>Bacillati</taxon>
        <taxon>Bacillota</taxon>
        <taxon>Bacilli</taxon>
        <taxon>Lactobacillales</taxon>
        <taxon>Aerococcaceae</taxon>
        <taxon>Dolosicoccus</taxon>
    </lineage>
</organism>
<dbReference type="EMBL" id="PNHE01000033">
    <property type="protein sequence ID" value="PMC57951.1"/>
    <property type="molecule type" value="Genomic_DNA"/>
</dbReference>
<comment type="caution">
    <text evidence="8">The sequence shown here is derived from an EMBL/GenBank/DDBJ whole genome shotgun (WGS) entry which is preliminary data.</text>
</comment>
<keyword evidence="4 7" id="KW-0732">Signal</keyword>
<evidence type="ECO:0000313" key="9">
    <source>
        <dbReference type="Proteomes" id="UP000235682"/>
    </source>
</evidence>
<dbReference type="SUPFAM" id="SSF53807">
    <property type="entry name" value="Helical backbone' metal receptor"/>
    <property type="match status" value="1"/>
</dbReference>
<evidence type="ECO:0000256" key="3">
    <source>
        <dbReference type="ARBA" id="ARBA00022723"/>
    </source>
</evidence>
<dbReference type="Pfam" id="PF01297">
    <property type="entry name" value="ZnuA"/>
    <property type="match status" value="1"/>
</dbReference>
<feature type="coiled-coil region" evidence="6">
    <location>
        <begin position="167"/>
        <end position="194"/>
    </location>
</feature>
<evidence type="ECO:0000313" key="8">
    <source>
        <dbReference type="EMBL" id="PMC57951.1"/>
    </source>
</evidence>
<dbReference type="InterPro" id="IPR006127">
    <property type="entry name" value="ZnuA-like"/>
</dbReference>
<dbReference type="PANTHER" id="PTHR42953">
    <property type="entry name" value="HIGH-AFFINITY ZINC UPTAKE SYSTEM PROTEIN ZNUA-RELATED"/>
    <property type="match status" value="1"/>
</dbReference>
<dbReference type="InterPro" id="IPR006128">
    <property type="entry name" value="Lipoprotein_PsaA-like"/>
</dbReference>
<comment type="subcellular location">
    <subcellularLocation>
        <location evidence="1">Cell envelope</location>
    </subcellularLocation>
</comment>
<evidence type="ECO:0000256" key="6">
    <source>
        <dbReference type="SAM" id="Coils"/>
    </source>
</evidence>
<dbReference type="STRING" id="84521.SAMN04487994_101927"/>
<evidence type="ECO:0000256" key="5">
    <source>
        <dbReference type="RuleBase" id="RU003512"/>
    </source>
</evidence>
<dbReference type="PANTHER" id="PTHR42953:SF1">
    <property type="entry name" value="METAL-BINDING PROTEIN HI_0362-RELATED"/>
    <property type="match status" value="1"/>
</dbReference>
<dbReference type="PRINTS" id="PR00691">
    <property type="entry name" value="ADHESINB"/>
</dbReference>
<comment type="similarity">
    <text evidence="5">Belongs to the bacterial solute-binding protein 9 family.</text>
</comment>
<dbReference type="GO" id="GO:0030313">
    <property type="term" value="C:cell envelope"/>
    <property type="evidence" value="ECO:0007669"/>
    <property type="project" value="UniProtKB-SubCell"/>
</dbReference>
<dbReference type="OrthoDB" id="9793396at2"/>
<protein>
    <submittedName>
        <fullName evidence="8">Zinc ABC transporter substrate-binding protein</fullName>
    </submittedName>
</protein>
<evidence type="ECO:0000256" key="1">
    <source>
        <dbReference type="ARBA" id="ARBA00004196"/>
    </source>
</evidence>
<dbReference type="AlphaFoldDB" id="A0A1G8LF71"/>
<dbReference type="GO" id="GO:0030001">
    <property type="term" value="P:metal ion transport"/>
    <property type="evidence" value="ECO:0007669"/>
    <property type="project" value="InterPro"/>
</dbReference>
<accession>A0A1G8LF71</accession>
<dbReference type="InterPro" id="IPR050492">
    <property type="entry name" value="Bact_metal-bind_prot9"/>
</dbReference>
<evidence type="ECO:0000256" key="2">
    <source>
        <dbReference type="ARBA" id="ARBA00022448"/>
    </source>
</evidence>
<proteinExistence type="inferred from homology"/>
<name>A0A1G8LF71_9LACT</name>
<dbReference type="GO" id="GO:0046872">
    <property type="term" value="F:metal ion binding"/>
    <property type="evidence" value="ECO:0007669"/>
    <property type="project" value="UniProtKB-KW"/>
</dbReference>
<reference evidence="8 9" key="1">
    <citation type="submission" date="2017-09" db="EMBL/GenBank/DDBJ databases">
        <title>Bacterial strain isolated from the female urinary microbiota.</title>
        <authorList>
            <person name="Thomas-White K."/>
            <person name="Kumar N."/>
            <person name="Forster S."/>
            <person name="Putonti C."/>
            <person name="Lawley T."/>
            <person name="Wolfe A.J."/>
        </authorList>
    </citation>
    <scope>NUCLEOTIDE SEQUENCE [LARGE SCALE GENOMIC DNA]</scope>
    <source>
        <strain evidence="8 9">UMB0852</strain>
    </source>
</reference>
<keyword evidence="6" id="KW-0175">Coiled coil</keyword>
<dbReference type="Gene3D" id="3.40.50.1980">
    <property type="entry name" value="Nitrogenase molybdenum iron protein domain"/>
    <property type="match status" value="2"/>
</dbReference>
<dbReference type="GO" id="GO:0007155">
    <property type="term" value="P:cell adhesion"/>
    <property type="evidence" value="ECO:0007669"/>
    <property type="project" value="InterPro"/>
</dbReference>
<feature type="signal peptide" evidence="7">
    <location>
        <begin position="1"/>
        <end position="27"/>
    </location>
</feature>
<dbReference type="PRINTS" id="PR00690">
    <property type="entry name" value="ADHESNFAMILY"/>
</dbReference>
<keyword evidence="2 5" id="KW-0813">Transport</keyword>
<dbReference type="Proteomes" id="UP000235682">
    <property type="component" value="Unassembled WGS sequence"/>
</dbReference>
<gene>
    <name evidence="8" type="ORF">CJ205_06870</name>
</gene>
<keyword evidence="3" id="KW-0479">Metal-binding</keyword>
<evidence type="ECO:0000256" key="4">
    <source>
        <dbReference type="ARBA" id="ARBA00022729"/>
    </source>
</evidence>
<feature type="chain" id="PRO_5011730042" evidence="7">
    <location>
        <begin position="28"/>
        <end position="307"/>
    </location>
</feature>
<sequence>MKRLLKVLCAINLILMMGLSIATTAHADEPLKVVSSFSLLTDMLESIGQDHIEVYNLVPVGTDPHEYEPLPEDIMKATDADLMFYNGLNLEGSENGWFMKLANSVKKSPEQLIEVAKDVEPQYLKDEEGRQEINPHAFADPNVGIKMAQRIVEVLKEQDPNNEVVYQENAEAYIKELEAIRDEYEEKLGSLEGNQRNFIASEHAFQYMTQSFNLNHGYIWAIDTDENGSPAQIQSAIQWVKDNNPPVLFVESNVDRRPMQTVSKETGVEIYEEPVYSDEIGEKGSPADTYLKYLQTNLDVIYNGLNQ</sequence>
<evidence type="ECO:0000256" key="7">
    <source>
        <dbReference type="SAM" id="SignalP"/>
    </source>
</evidence>
<dbReference type="InterPro" id="IPR006129">
    <property type="entry name" value="AdhesinB"/>
</dbReference>